<dbReference type="EMBL" id="BGPR01066037">
    <property type="protein sequence ID" value="GBO40720.1"/>
    <property type="molecule type" value="Genomic_DNA"/>
</dbReference>
<protein>
    <submittedName>
        <fullName evidence="1">Uncharacterized protein</fullName>
    </submittedName>
</protein>
<reference evidence="1 2" key="1">
    <citation type="journal article" date="2019" name="Sci. Rep.">
        <title>Orb-weaving spider Araneus ventricosus genome elucidates the spidroin gene catalogue.</title>
        <authorList>
            <person name="Kono N."/>
            <person name="Nakamura H."/>
            <person name="Ohtoshi R."/>
            <person name="Moran D.A.P."/>
            <person name="Shinohara A."/>
            <person name="Yoshida Y."/>
            <person name="Fujiwara M."/>
            <person name="Mori M."/>
            <person name="Tomita M."/>
            <person name="Arakawa K."/>
        </authorList>
    </citation>
    <scope>NUCLEOTIDE SEQUENCE [LARGE SCALE GENOMIC DNA]</scope>
</reference>
<keyword evidence="2" id="KW-1185">Reference proteome</keyword>
<proteinExistence type="predicted"/>
<accession>A0A4Y2WW63</accession>
<gene>
    <name evidence="1" type="ORF">AVEN_150649_1</name>
</gene>
<sequence length="88" mass="9442">MVIGIFLAVKLHWESQAHGGGSDSVGFVDWLVDSKLPTCPAREECEAVAFTISGGIILWNGSDSGVSARTFDEEACCQFTKEIFTVGD</sequence>
<evidence type="ECO:0000313" key="2">
    <source>
        <dbReference type="Proteomes" id="UP000499080"/>
    </source>
</evidence>
<comment type="caution">
    <text evidence="1">The sequence shown here is derived from an EMBL/GenBank/DDBJ whole genome shotgun (WGS) entry which is preliminary data.</text>
</comment>
<organism evidence="1 2">
    <name type="scientific">Araneus ventricosus</name>
    <name type="common">Orbweaver spider</name>
    <name type="synonym">Epeira ventricosa</name>
    <dbReference type="NCBI Taxonomy" id="182803"/>
    <lineage>
        <taxon>Eukaryota</taxon>
        <taxon>Metazoa</taxon>
        <taxon>Ecdysozoa</taxon>
        <taxon>Arthropoda</taxon>
        <taxon>Chelicerata</taxon>
        <taxon>Arachnida</taxon>
        <taxon>Araneae</taxon>
        <taxon>Araneomorphae</taxon>
        <taxon>Entelegynae</taxon>
        <taxon>Araneoidea</taxon>
        <taxon>Araneidae</taxon>
        <taxon>Araneus</taxon>
    </lineage>
</organism>
<dbReference type="AlphaFoldDB" id="A0A4Y2WW63"/>
<name>A0A4Y2WW63_ARAVE</name>
<dbReference type="Proteomes" id="UP000499080">
    <property type="component" value="Unassembled WGS sequence"/>
</dbReference>
<evidence type="ECO:0000313" key="1">
    <source>
        <dbReference type="EMBL" id="GBO40720.1"/>
    </source>
</evidence>